<evidence type="ECO:0000256" key="3">
    <source>
        <dbReference type="ARBA" id="ARBA00022771"/>
    </source>
</evidence>
<dbReference type="Gene3D" id="6.10.250.240">
    <property type="match status" value="1"/>
</dbReference>
<comment type="caution">
    <text evidence="9">The sequence shown here is derived from an EMBL/GenBank/DDBJ whole genome shotgun (WGS) entry which is preliminary data.</text>
</comment>
<keyword evidence="2 7" id="KW-0227">DNA damage</keyword>
<comment type="similarity">
    <text evidence="7">Belongs to the RecR family.</text>
</comment>
<keyword evidence="3 7" id="KW-0863">Zinc-finger</keyword>
<dbReference type="AlphaFoldDB" id="A0A955LWP0"/>
<proteinExistence type="inferred from homology"/>
<dbReference type="PANTHER" id="PTHR30446">
    <property type="entry name" value="RECOMBINATION PROTEIN RECR"/>
    <property type="match status" value="1"/>
</dbReference>
<reference evidence="9" key="1">
    <citation type="submission" date="2020-04" db="EMBL/GenBank/DDBJ databases">
        <authorList>
            <person name="Zhang T."/>
        </authorList>
    </citation>
    <scope>NUCLEOTIDE SEQUENCE</scope>
    <source>
        <strain evidence="9">HKST-UBA02</strain>
    </source>
</reference>
<dbReference type="Pfam" id="PF21175">
    <property type="entry name" value="RecR_C"/>
    <property type="match status" value="1"/>
</dbReference>
<dbReference type="GO" id="GO:0006281">
    <property type="term" value="P:DNA repair"/>
    <property type="evidence" value="ECO:0007669"/>
    <property type="project" value="UniProtKB-UniRule"/>
</dbReference>
<dbReference type="EMBL" id="JAGQKY010000199">
    <property type="protein sequence ID" value="MCA9397927.1"/>
    <property type="molecule type" value="Genomic_DNA"/>
</dbReference>
<evidence type="ECO:0000313" key="10">
    <source>
        <dbReference type="Proteomes" id="UP000699691"/>
    </source>
</evidence>
<feature type="domain" description="Toprim" evidence="8">
    <location>
        <begin position="80"/>
        <end position="186"/>
    </location>
</feature>
<dbReference type="HAMAP" id="MF_00017">
    <property type="entry name" value="RecR"/>
    <property type="match status" value="1"/>
</dbReference>
<protein>
    <recommendedName>
        <fullName evidence="7">Recombination protein RecR</fullName>
    </recommendedName>
</protein>
<dbReference type="InterPro" id="IPR023627">
    <property type="entry name" value="Rcmb_RecR"/>
</dbReference>
<dbReference type="PROSITE" id="PS50880">
    <property type="entry name" value="TOPRIM"/>
    <property type="match status" value="1"/>
</dbReference>
<dbReference type="SMART" id="SM00493">
    <property type="entry name" value="TOPRIM"/>
    <property type="match status" value="1"/>
</dbReference>
<dbReference type="PANTHER" id="PTHR30446:SF0">
    <property type="entry name" value="RECOMBINATION PROTEIN RECR"/>
    <property type="match status" value="1"/>
</dbReference>
<keyword evidence="6 7" id="KW-0234">DNA repair</keyword>
<dbReference type="Gene3D" id="3.40.1360.10">
    <property type="match status" value="1"/>
</dbReference>
<dbReference type="GO" id="GO:0003677">
    <property type="term" value="F:DNA binding"/>
    <property type="evidence" value="ECO:0007669"/>
    <property type="project" value="UniProtKB-UniRule"/>
</dbReference>
<dbReference type="SUPFAM" id="SSF111304">
    <property type="entry name" value="Recombination protein RecR"/>
    <property type="match status" value="1"/>
</dbReference>
<dbReference type="NCBIfam" id="TIGR00615">
    <property type="entry name" value="recR"/>
    <property type="match status" value="1"/>
</dbReference>
<dbReference type="Pfam" id="PF13662">
    <property type="entry name" value="Toprim_4"/>
    <property type="match status" value="1"/>
</dbReference>
<feature type="zinc finger region" description="C4-type" evidence="7">
    <location>
        <begin position="57"/>
        <end position="72"/>
    </location>
</feature>
<dbReference type="Pfam" id="PF02132">
    <property type="entry name" value="RecR_ZnF"/>
    <property type="match status" value="1"/>
</dbReference>
<dbReference type="Gene3D" id="3.30.60.80">
    <property type="match status" value="1"/>
</dbReference>
<accession>A0A955LWP0</accession>
<dbReference type="Pfam" id="PF21176">
    <property type="entry name" value="RecR_HhH"/>
    <property type="match status" value="1"/>
</dbReference>
<dbReference type="InterPro" id="IPR000093">
    <property type="entry name" value="DNA_Rcmb_RecR"/>
</dbReference>
<evidence type="ECO:0000256" key="2">
    <source>
        <dbReference type="ARBA" id="ARBA00022763"/>
    </source>
</evidence>
<evidence type="ECO:0000313" key="9">
    <source>
        <dbReference type="EMBL" id="MCA9397927.1"/>
    </source>
</evidence>
<evidence type="ECO:0000259" key="8">
    <source>
        <dbReference type="PROSITE" id="PS50880"/>
    </source>
</evidence>
<keyword evidence="5 7" id="KW-0233">DNA recombination</keyword>
<dbReference type="InterPro" id="IPR034137">
    <property type="entry name" value="TOPRIM_RecR"/>
</dbReference>
<sequence>MMLSKPISELVDQFSKLPGVGPKSAQRLTYYLLRQPKEEVDSLIYSLNRLKTDLVTCETCFNITEHNPCVICEDSERDTISLCVVEEPLDLIAIEKTKKHTGQYHVLGGVINPLMGIGPEEIRMYELFNRVKIMISNNPSEEIEIIIATNPSVEGEATAMFIKRFFDSHEEYTGRISVTRIARGLPTGGDVEYADQITLGRALEGRSSF</sequence>
<keyword evidence="4 7" id="KW-0862">Zinc</keyword>
<name>A0A955LWP0_UNCKA</name>
<keyword evidence="1 7" id="KW-0479">Metal-binding</keyword>
<dbReference type="GO" id="GO:0008270">
    <property type="term" value="F:zinc ion binding"/>
    <property type="evidence" value="ECO:0007669"/>
    <property type="project" value="UniProtKB-KW"/>
</dbReference>
<organism evidence="9 10">
    <name type="scientific">candidate division WWE3 bacterium</name>
    <dbReference type="NCBI Taxonomy" id="2053526"/>
    <lineage>
        <taxon>Bacteria</taxon>
        <taxon>Katanobacteria</taxon>
    </lineage>
</organism>
<dbReference type="PROSITE" id="PS01300">
    <property type="entry name" value="RECR"/>
    <property type="match status" value="1"/>
</dbReference>
<comment type="function">
    <text evidence="7">May play a role in DNA repair. It seems to be involved in an RecBC-independent recombinational process of DNA repair. It may act with RecF and RecO.</text>
</comment>
<dbReference type="CDD" id="cd01025">
    <property type="entry name" value="TOPRIM_recR"/>
    <property type="match status" value="1"/>
</dbReference>
<reference evidence="9" key="2">
    <citation type="journal article" date="2021" name="Microbiome">
        <title>Successional dynamics and alternative stable states in a saline activated sludge microbial community over 9 years.</title>
        <authorList>
            <person name="Wang Y."/>
            <person name="Ye J."/>
            <person name="Ju F."/>
            <person name="Liu L."/>
            <person name="Boyd J.A."/>
            <person name="Deng Y."/>
            <person name="Parks D.H."/>
            <person name="Jiang X."/>
            <person name="Yin X."/>
            <person name="Woodcroft B.J."/>
            <person name="Tyson G.W."/>
            <person name="Hugenholtz P."/>
            <person name="Polz M.F."/>
            <person name="Zhang T."/>
        </authorList>
    </citation>
    <scope>NUCLEOTIDE SEQUENCE</scope>
    <source>
        <strain evidence="9">HKST-UBA02</strain>
    </source>
</reference>
<dbReference type="GO" id="GO:0006310">
    <property type="term" value="P:DNA recombination"/>
    <property type="evidence" value="ECO:0007669"/>
    <property type="project" value="UniProtKB-UniRule"/>
</dbReference>
<dbReference type="Gene3D" id="1.10.8.420">
    <property type="entry name" value="RecR Domain 1"/>
    <property type="match status" value="1"/>
</dbReference>
<evidence type="ECO:0000256" key="7">
    <source>
        <dbReference type="HAMAP-Rule" id="MF_00017"/>
    </source>
</evidence>
<dbReference type="Proteomes" id="UP000699691">
    <property type="component" value="Unassembled WGS sequence"/>
</dbReference>
<dbReference type="InterPro" id="IPR006171">
    <property type="entry name" value="TOPRIM_dom"/>
</dbReference>
<gene>
    <name evidence="7 9" type="primary">recR</name>
    <name evidence="9" type="ORF">KC573_03780</name>
</gene>
<evidence type="ECO:0000256" key="5">
    <source>
        <dbReference type="ARBA" id="ARBA00023172"/>
    </source>
</evidence>
<dbReference type="InterPro" id="IPR015967">
    <property type="entry name" value="Rcmb_RecR_Znf"/>
</dbReference>
<evidence type="ECO:0000256" key="6">
    <source>
        <dbReference type="ARBA" id="ARBA00023204"/>
    </source>
</evidence>
<evidence type="ECO:0000256" key="4">
    <source>
        <dbReference type="ARBA" id="ARBA00022833"/>
    </source>
</evidence>
<evidence type="ECO:0000256" key="1">
    <source>
        <dbReference type="ARBA" id="ARBA00022723"/>
    </source>
</evidence>